<feature type="domain" description="AB hydrolase-1" evidence="1">
    <location>
        <begin position="118"/>
        <end position="294"/>
    </location>
</feature>
<reference evidence="3 4" key="1">
    <citation type="submission" date="2019-08" db="EMBL/GenBank/DDBJ databases">
        <authorList>
            <person name="Hu J."/>
        </authorList>
    </citation>
    <scope>NUCLEOTIDE SEQUENCE [LARGE SCALE GENOMIC DNA]</scope>
    <source>
        <strain evidence="3 4">NEAU-184</strain>
    </source>
</reference>
<dbReference type="GO" id="GO:0005737">
    <property type="term" value="C:cytoplasm"/>
    <property type="evidence" value="ECO:0007669"/>
    <property type="project" value="InterPro"/>
</dbReference>
<dbReference type="EMBL" id="VSSB01000001">
    <property type="protein sequence ID" value="TYL53154.1"/>
    <property type="molecule type" value="Genomic_DNA"/>
</dbReference>
<dbReference type="PANTHER" id="PTHR43722:SF1">
    <property type="entry name" value="PROLINE IMINOPEPTIDASE"/>
    <property type="match status" value="1"/>
</dbReference>
<dbReference type="InterPro" id="IPR005944">
    <property type="entry name" value="Pro_iminopeptidase"/>
</dbReference>
<keyword evidence="3" id="KW-0378">Hydrolase</keyword>
<dbReference type="PANTHER" id="PTHR43722">
    <property type="entry name" value="PROLINE IMINOPEPTIDASE"/>
    <property type="match status" value="1"/>
</dbReference>
<gene>
    <name evidence="3" type="ORF">FYC51_05490</name>
</gene>
<feature type="domain" description="Peptidase S33 tripeptidyl aminopeptidase-like C-terminal" evidence="2">
    <location>
        <begin position="434"/>
        <end position="521"/>
    </location>
</feature>
<dbReference type="GO" id="GO:0006508">
    <property type="term" value="P:proteolysis"/>
    <property type="evidence" value="ECO:0007669"/>
    <property type="project" value="InterPro"/>
</dbReference>
<protein>
    <submittedName>
        <fullName evidence="3">Alpha/beta fold hydrolase</fullName>
    </submittedName>
</protein>
<dbReference type="AlphaFoldDB" id="A0A5S4V1Z0"/>
<sequence length="534" mass="55606">MVGNTVRFVNPRQSSPSRSLCLAVALALTGVSVTGCTFGDVSAATPSATAEPAAYEASYEESPCPDPNLEGAPQLDLGPEYTCGYLTVPETRGDPDGRTVRIAVATVRAVSATPAADPIVYLDGGPGGTGLISAPAAVAAGMNAEHDVVFVDQRGTYHSEPYISCPEQDAFYAEAVGLAYNDPATGEKSDAATAACRERLVDDGVALDSYNTAENAADIADLRVAMGIEEWNIYGVSYGTDLALTVLRDHPEGVRSVVLDSVVPPNVRWTADFWPTSAAAFDEMYAACAAQEACAAAYPDLEAEFTEAVNRLDAEPLTVPVTTAAGDTVSVVVDGYKLANVVVLRLATGPAYSAVLPQMIHEIAAGDGTGIASSVIQYLPPAGVVGLGLQWGVFCSEDLPRTSLEEVVALGSEALPGFPESVLSLLPQVPRFFADCEIWDVPPADERAHAEAVSDVPALFLGGTFDAVTSPSWQDAATPTLSASQVVNFPGLGHQVILQDPCPVEVINSFLADPAAPVDEDCIAQVTPPVFTTP</sequence>
<accession>A0A5S4V1Z0</accession>
<proteinExistence type="predicted"/>
<dbReference type="GO" id="GO:0004177">
    <property type="term" value="F:aminopeptidase activity"/>
    <property type="evidence" value="ECO:0007669"/>
    <property type="project" value="UniProtKB-EC"/>
</dbReference>
<organism evidence="3 4">
    <name type="scientific">Agromyces mariniharenae</name>
    <dbReference type="NCBI Taxonomy" id="2604423"/>
    <lineage>
        <taxon>Bacteria</taxon>
        <taxon>Bacillati</taxon>
        <taxon>Actinomycetota</taxon>
        <taxon>Actinomycetes</taxon>
        <taxon>Micrococcales</taxon>
        <taxon>Microbacteriaceae</taxon>
        <taxon>Agromyces</taxon>
    </lineage>
</organism>
<dbReference type="InterPro" id="IPR029058">
    <property type="entry name" value="AB_hydrolase_fold"/>
</dbReference>
<dbReference type="SUPFAM" id="SSF53474">
    <property type="entry name" value="alpha/beta-Hydrolases"/>
    <property type="match status" value="1"/>
</dbReference>
<dbReference type="Proteomes" id="UP000325243">
    <property type="component" value="Unassembled WGS sequence"/>
</dbReference>
<dbReference type="Pfam" id="PF00561">
    <property type="entry name" value="Abhydrolase_1"/>
    <property type="match status" value="1"/>
</dbReference>
<evidence type="ECO:0000313" key="4">
    <source>
        <dbReference type="Proteomes" id="UP000325243"/>
    </source>
</evidence>
<evidence type="ECO:0000259" key="2">
    <source>
        <dbReference type="Pfam" id="PF08386"/>
    </source>
</evidence>
<keyword evidence="4" id="KW-1185">Reference proteome</keyword>
<dbReference type="Gene3D" id="3.40.50.1820">
    <property type="entry name" value="alpha/beta hydrolase"/>
    <property type="match status" value="1"/>
</dbReference>
<dbReference type="InterPro" id="IPR013595">
    <property type="entry name" value="Pept_S33_TAP-like_C"/>
</dbReference>
<evidence type="ECO:0000259" key="1">
    <source>
        <dbReference type="Pfam" id="PF00561"/>
    </source>
</evidence>
<dbReference type="Pfam" id="PF08386">
    <property type="entry name" value="Abhydrolase_4"/>
    <property type="match status" value="1"/>
</dbReference>
<evidence type="ECO:0000313" key="3">
    <source>
        <dbReference type="EMBL" id="TYL53154.1"/>
    </source>
</evidence>
<dbReference type="InterPro" id="IPR000073">
    <property type="entry name" value="AB_hydrolase_1"/>
</dbReference>
<comment type="caution">
    <text evidence="3">The sequence shown here is derived from an EMBL/GenBank/DDBJ whole genome shotgun (WGS) entry which is preliminary data.</text>
</comment>
<name>A0A5S4V1Z0_9MICO</name>